<dbReference type="Proteomes" id="UP000717981">
    <property type="component" value="Unassembled WGS sequence"/>
</dbReference>
<reference evidence="3" key="1">
    <citation type="submission" date="2017-10" db="EMBL/GenBank/DDBJ databases">
        <title>Whole genome sequencing of members of genus Pseudoxanthomonas.</title>
        <authorList>
            <person name="Kumar S."/>
            <person name="Bansal K."/>
            <person name="Kaur A."/>
            <person name="Patil P."/>
            <person name="Sharma S."/>
            <person name="Patil P.B."/>
        </authorList>
    </citation>
    <scope>NUCLEOTIDE SEQUENCE</scope>
    <source>
        <strain evidence="3">DSM 22914</strain>
    </source>
</reference>
<organism evidence="3 4">
    <name type="scientific">Pseudoxanthomonas taiwanensis</name>
    <dbReference type="NCBI Taxonomy" id="176598"/>
    <lineage>
        <taxon>Bacteria</taxon>
        <taxon>Pseudomonadati</taxon>
        <taxon>Pseudomonadota</taxon>
        <taxon>Gammaproteobacteria</taxon>
        <taxon>Lysobacterales</taxon>
        <taxon>Lysobacteraceae</taxon>
        <taxon>Pseudoxanthomonas</taxon>
    </lineage>
</organism>
<dbReference type="Pfam" id="PF00144">
    <property type="entry name" value="Beta-lactamase"/>
    <property type="match status" value="1"/>
</dbReference>
<protein>
    <submittedName>
        <fullName evidence="3">Serine hydrolase</fullName>
    </submittedName>
</protein>
<comment type="caution">
    <text evidence="3">The sequence shown here is derived from an EMBL/GenBank/DDBJ whole genome shotgun (WGS) entry which is preliminary data.</text>
</comment>
<dbReference type="PANTHER" id="PTHR43283:SF3">
    <property type="entry name" value="BETA-LACTAMASE FAMILY PROTEIN (AFU_ORTHOLOGUE AFUA_5G07500)"/>
    <property type="match status" value="1"/>
</dbReference>
<keyword evidence="4" id="KW-1185">Reference proteome</keyword>
<keyword evidence="1" id="KW-0732">Signal</keyword>
<dbReference type="AlphaFoldDB" id="A0A921P0M9"/>
<dbReference type="EMBL" id="PDWK01000031">
    <property type="protein sequence ID" value="KAF1688952.1"/>
    <property type="molecule type" value="Genomic_DNA"/>
</dbReference>
<keyword evidence="3" id="KW-0378">Hydrolase</keyword>
<evidence type="ECO:0000259" key="2">
    <source>
        <dbReference type="Pfam" id="PF00144"/>
    </source>
</evidence>
<feature type="signal peptide" evidence="1">
    <location>
        <begin position="1"/>
        <end position="25"/>
    </location>
</feature>
<feature type="domain" description="Beta-lactamase-related" evidence="2">
    <location>
        <begin position="51"/>
        <end position="409"/>
    </location>
</feature>
<dbReference type="SUPFAM" id="SSF56601">
    <property type="entry name" value="beta-lactamase/transpeptidase-like"/>
    <property type="match status" value="1"/>
</dbReference>
<dbReference type="OrthoDB" id="119951at2"/>
<dbReference type="Gene3D" id="3.40.710.10">
    <property type="entry name" value="DD-peptidase/beta-lactamase superfamily"/>
    <property type="match status" value="1"/>
</dbReference>
<accession>A0A921P0M9</accession>
<evidence type="ECO:0000313" key="3">
    <source>
        <dbReference type="EMBL" id="KAF1688952.1"/>
    </source>
</evidence>
<dbReference type="InterPro" id="IPR012338">
    <property type="entry name" value="Beta-lactam/transpept-like"/>
</dbReference>
<dbReference type="InterPro" id="IPR001466">
    <property type="entry name" value="Beta-lactam-related"/>
</dbReference>
<dbReference type="PANTHER" id="PTHR43283">
    <property type="entry name" value="BETA-LACTAMASE-RELATED"/>
    <property type="match status" value="1"/>
</dbReference>
<dbReference type="GO" id="GO:0016787">
    <property type="term" value="F:hydrolase activity"/>
    <property type="evidence" value="ECO:0007669"/>
    <property type="project" value="UniProtKB-KW"/>
</dbReference>
<feature type="chain" id="PRO_5036711558" evidence="1">
    <location>
        <begin position="26"/>
        <end position="438"/>
    </location>
</feature>
<evidence type="ECO:0000256" key="1">
    <source>
        <dbReference type="SAM" id="SignalP"/>
    </source>
</evidence>
<gene>
    <name evidence="3" type="ORF">CR938_07805</name>
</gene>
<name>A0A921P0M9_9GAMM</name>
<sequence length="438" mass="48019">MPRCTVAACLAAILSVLAAVPPARATDAPLPAHAARGEGRAGVARIDRERIDAVLRGLVESGQVVGVSALVWQDGREAYFGAFGHADREDGRPMRRDTLVQIYSMTKPVTGVALMQLYEQGRFGLDDPVARYLPEFAGVRVHAGTDANGQPILVAPQRPPTIRDLLRHTAGLATAESPGLPGERYRQAGLDRLDITLEEKVRRLAGVPLAYQPGTRWLYSDAVDVQARLVEVLSGLPFDRYLQRHVFGPLRMKDTGHVLRARDRARMAALYRRSDDGVMTRLPDEQALRPYREDSIRQGGWGLLSTLDDYMRFARMLLEGGGLDGVRLLRPETVRLMASDALPAGLQDRSWLPSKGQVGFGIDFAVRVAPPRDAQEASGEVGEFFWDGLANTLFWVDPANRIAAVLFAQWIPFGGVPLHKAFRDAVYAEDTSAAAPAR</sequence>
<proteinExistence type="predicted"/>
<evidence type="ECO:0000313" key="4">
    <source>
        <dbReference type="Proteomes" id="UP000717981"/>
    </source>
</evidence>
<dbReference type="InterPro" id="IPR050789">
    <property type="entry name" value="Diverse_Enzym_Activities"/>
</dbReference>